<dbReference type="Proteomes" id="UP001497382">
    <property type="component" value="Unassembled WGS sequence"/>
</dbReference>
<keyword evidence="2" id="KW-1185">Reference proteome</keyword>
<organism evidence="1 2">
    <name type="scientific">Larinioides sclopetarius</name>
    <dbReference type="NCBI Taxonomy" id="280406"/>
    <lineage>
        <taxon>Eukaryota</taxon>
        <taxon>Metazoa</taxon>
        <taxon>Ecdysozoa</taxon>
        <taxon>Arthropoda</taxon>
        <taxon>Chelicerata</taxon>
        <taxon>Arachnida</taxon>
        <taxon>Araneae</taxon>
        <taxon>Araneomorphae</taxon>
        <taxon>Entelegynae</taxon>
        <taxon>Araneoidea</taxon>
        <taxon>Araneidae</taxon>
        <taxon>Larinioides</taxon>
    </lineage>
</organism>
<evidence type="ECO:0000313" key="2">
    <source>
        <dbReference type="Proteomes" id="UP001497382"/>
    </source>
</evidence>
<protein>
    <recommendedName>
        <fullName evidence="3">Dynactin subunit 3</fullName>
    </recommendedName>
</protein>
<proteinExistence type="predicted"/>
<evidence type="ECO:0008006" key="3">
    <source>
        <dbReference type="Google" id="ProtNLM"/>
    </source>
</evidence>
<dbReference type="InterPro" id="IPR009991">
    <property type="entry name" value="DCTN3"/>
</dbReference>
<gene>
    <name evidence="1" type="ORF">LARSCL_LOCUS1853</name>
</gene>
<dbReference type="GO" id="GO:0005869">
    <property type="term" value="C:dynactin complex"/>
    <property type="evidence" value="ECO:0007669"/>
    <property type="project" value="InterPro"/>
</dbReference>
<dbReference type="PANTHER" id="PTHR28360:SF1">
    <property type="entry name" value="DYNACTIN SUBUNIT 3"/>
    <property type="match status" value="1"/>
</dbReference>
<sequence>MSLFIKNFVVFWVGLLTSRRLLIFTFKIIINYFLSHCVKLSLKMTDEASIDSIERRIAKLEQEVYDSAAPDSENKSIEALMSIHNRLQSAVTGREKITTLFSKLDDLQKYLDPSFKEHMSLTETAKLNLVLLEEDRIRSAVDSLQTVKDLIQYLDSEHIRAVPSLCPKLYEVSQTQLKLQENAAELTTETRQLIANYDNLIMSLSKQFILWDSMLTEIEKGKIKKKKIPSS</sequence>
<comment type="caution">
    <text evidence="1">The sequence shown here is derived from an EMBL/GenBank/DDBJ whole genome shotgun (WGS) entry which is preliminary data.</text>
</comment>
<dbReference type="EMBL" id="CAXIEN010000011">
    <property type="protein sequence ID" value="CAL1264141.1"/>
    <property type="molecule type" value="Genomic_DNA"/>
</dbReference>
<dbReference type="GO" id="GO:0061640">
    <property type="term" value="P:cytoskeleton-dependent cytokinesis"/>
    <property type="evidence" value="ECO:0007669"/>
    <property type="project" value="InterPro"/>
</dbReference>
<reference evidence="1 2" key="1">
    <citation type="submission" date="2024-04" db="EMBL/GenBank/DDBJ databases">
        <authorList>
            <person name="Rising A."/>
            <person name="Reimegard J."/>
            <person name="Sonavane S."/>
            <person name="Akerstrom W."/>
            <person name="Nylinder S."/>
            <person name="Hedman E."/>
            <person name="Kallberg Y."/>
        </authorList>
    </citation>
    <scope>NUCLEOTIDE SEQUENCE [LARGE SCALE GENOMIC DNA]</scope>
</reference>
<dbReference type="PANTHER" id="PTHR28360">
    <property type="entry name" value="DYNACTIN SUBUNIT 3"/>
    <property type="match status" value="1"/>
</dbReference>
<dbReference type="Pfam" id="PF07426">
    <property type="entry name" value="Dynactin_p22"/>
    <property type="match status" value="1"/>
</dbReference>
<accession>A0AAV1YYG3</accession>
<dbReference type="AlphaFoldDB" id="A0AAV1YYG3"/>
<name>A0AAV1YYG3_9ARAC</name>
<evidence type="ECO:0000313" key="1">
    <source>
        <dbReference type="EMBL" id="CAL1264141.1"/>
    </source>
</evidence>